<dbReference type="EMBL" id="AACS02000010">
    <property type="protein sequence ID" value="EAU87750.1"/>
    <property type="molecule type" value="Genomic_DNA"/>
</dbReference>
<proteinExistence type="predicted"/>
<feature type="region of interest" description="Disordered" evidence="1">
    <location>
        <begin position="99"/>
        <end position="136"/>
    </location>
</feature>
<organism evidence="2 3">
    <name type="scientific">Coprinopsis cinerea (strain Okayama-7 / 130 / ATCC MYA-4618 / FGSC 9003)</name>
    <name type="common">Inky cap fungus</name>
    <name type="synonym">Hormographiella aspergillata</name>
    <dbReference type="NCBI Taxonomy" id="240176"/>
    <lineage>
        <taxon>Eukaryota</taxon>
        <taxon>Fungi</taxon>
        <taxon>Dikarya</taxon>
        <taxon>Basidiomycota</taxon>
        <taxon>Agaricomycotina</taxon>
        <taxon>Agaricomycetes</taxon>
        <taxon>Agaricomycetidae</taxon>
        <taxon>Agaricales</taxon>
        <taxon>Agaricineae</taxon>
        <taxon>Psathyrellaceae</taxon>
        <taxon>Coprinopsis</taxon>
    </lineage>
</organism>
<dbReference type="VEuPathDB" id="FungiDB:CC1G_11028"/>
<dbReference type="GeneID" id="6010563"/>
<dbReference type="InParanoid" id="A8NIS0"/>
<protein>
    <submittedName>
        <fullName evidence="2">Uncharacterized protein</fullName>
    </submittedName>
</protein>
<keyword evidence="3" id="KW-1185">Reference proteome</keyword>
<dbReference type="PANTHER" id="PTHR39474">
    <property type="entry name" value="UNNAMED PRODUCT"/>
    <property type="match status" value="1"/>
</dbReference>
<dbReference type="KEGG" id="cci:CC1G_11028"/>
<reference evidence="2 3" key="1">
    <citation type="journal article" date="2010" name="Proc. Natl. Acad. Sci. U.S.A.">
        <title>Insights into evolution of multicellular fungi from the assembled chromosomes of the mushroom Coprinopsis cinerea (Coprinus cinereus).</title>
        <authorList>
            <person name="Stajich J.E."/>
            <person name="Wilke S.K."/>
            <person name="Ahren D."/>
            <person name="Au C.H."/>
            <person name="Birren B.W."/>
            <person name="Borodovsky M."/>
            <person name="Burns C."/>
            <person name="Canback B."/>
            <person name="Casselton L.A."/>
            <person name="Cheng C.K."/>
            <person name="Deng J."/>
            <person name="Dietrich F.S."/>
            <person name="Fargo D.C."/>
            <person name="Farman M.L."/>
            <person name="Gathman A.C."/>
            <person name="Goldberg J."/>
            <person name="Guigo R."/>
            <person name="Hoegger P.J."/>
            <person name="Hooker J.B."/>
            <person name="Huggins A."/>
            <person name="James T.Y."/>
            <person name="Kamada T."/>
            <person name="Kilaru S."/>
            <person name="Kodira C."/>
            <person name="Kues U."/>
            <person name="Kupfer D."/>
            <person name="Kwan H.S."/>
            <person name="Lomsadze A."/>
            <person name="Li W."/>
            <person name="Lilly W.W."/>
            <person name="Ma L.J."/>
            <person name="Mackey A.J."/>
            <person name="Manning G."/>
            <person name="Martin F."/>
            <person name="Muraguchi H."/>
            <person name="Natvig D.O."/>
            <person name="Palmerini H."/>
            <person name="Ramesh M.A."/>
            <person name="Rehmeyer C.J."/>
            <person name="Roe B.A."/>
            <person name="Shenoy N."/>
            <person name="Stanke M."/>
            <person name="Ter-Hovhannisyan V."/>
            <person name="Tunlid A."/>
            <person name="Velagapudi R."/>
            <person name="Vision T.J."/>
            <person name="Zeng Q."/>
            <person name="Zolan M.E."/>
            <person name="Pukkila P.J."/>
        </authorList>
    </citation>
    <scope>NUCLEOTIDE SEQUENCE [LARGE SCALE GENOMIC DNA]</scope>
    <source>
        <strain evidence="3">Okayama-7 / 130 / ATCC MYA-4618 / FGSC 9003</strain>
    </source>
</reference>
<dbReference type="STRING" id="240176.A8NIS0"/>
<gene>
    <name evidence="2" type="ORF">CC1G_11028</name>
</gene>
<dbReference type="AlphaFoldDB" id="A8NIS0"/>
<comment type="caution">
    <text evidence="2">The sequence shown here is derived from an EMBL/GenBank/DDBJ whole genome shotgun (WGS) entry which is preliminary data.</text>
</comment>
<feature type="region of interest" description="Disordered" evidence="1">
    <location>
        <begin position="1"/>
        <end position="49"/>
    </location>
</feature>
<dbReference type="RefSeq" id="XP_001834058.1">
    <property type="nucleotide sequence ID" value="XM_001834006.2"/>
</dbReference>
<feature type="compositionally biased region" description="Polar residues" evidence="1">
    <location>
        <begin position="1"/>
        <end position="10"/>
    </location>
</feature>
<dbReference type="Proteomes" id="UP000001861">
    <property type="component" value="Unassembled WGS sequence"/>
</dbReference>
<name>A8NIS0_COPC7</name>
<feature type="compositionally biased region" description="Polar residues" evidence="1">
    <location>
        <begin position="35"/>
        <end position="49"/>
    </location>
</feature>
<feature type="compositionally biased region" description="Low complexity" evidence="1">
    <location>
        <begin position="121"/>
        <end position="136"/>
    </location>
</feature>
<dbReference type="PANTHER" id="PTHR39474:SF1">
    <property type="entry name" value="FUNGAL SPECIFIC TRANSCRIPTION FACTOR"/>
    <property type="match status" value="1"/>
</dbReference>
<dbReference type="eggNOG" id="ENOG502S84A">
    <property type="taxonomic scope" value="Eukaryota"/>
</dbReference>
<evidence type="ECO:0000256" key="1">
    <source>
        <dbReference type="SAM" id="MobiDB-lite"/>
    </source>
</evidence>
<accession>A8NIS0</accession>
<evidence type="ECO:0000313" key="3">
    <source>
        <dbReference type="Proteomes" id="UP000001861"/>
    </source>
</evidence>
<sequence length="136" mass="14662">MSTSSGPTNTDRPEEEQQQRSQPLLLEDASRSRSDTTNAHSLDVSNQSTVRLDALGPMVVNRDGTLSRIANWDKMTEDEKERTLRVLSARNKVRLAKHAAAAENATNEGEVVSALKGEEGPASTTNATSSPPSTTQ</sequence>
<dbReference type="OrthoDB" id="4590138at2759"/>
<evidence type="ECO:0000313" key="2">
    <source>
        <dbReference type="EMBL" id="EAU87750.1"/>
    </source>
</evidence>